<dbReference type="PANTHER" id="PTHR43792">
    <property type="entry name" value="GNAT FAMILY, PUTATIVE (AFU_ORTHOLOGUE AFUA_3G00765)-RELATED-RELATED"/>
    <property type="match status" value="1"/>
</dbReference>
<evidence type="ECO:0000259" key="1">
    <source>
        <dbReference type="Pfam" id="PF13302"/>
    </source>
</evidence>
<feature type="domain" description="N-acetyltransferase" evidence="1">
    <location>
        <begin position="11"/>
        <end position="146"/>
    </location>
</feature>
<accession>A0A2S8S847</accession>
<evidence type="ECO:0000313" key="2">
    <source>
        <dbReference type="EMBL" id="PQV56966.1"/>
    </source>
</evidence>
<gene>
    <name evidence="2" type="ORF">LX70_01821</name>
</gene>
<name>A0A2S8S847_9RHOB</name>
<dbReference type="OrthoDB" id="6293260at2"/>
<proteinExistence type="predicted"/>
<dbReference type="InterPro" id="IPR016181">
    <property type="entry name" value="Acyl_CoA_acyltransferase"/>
</dbReference>
<keyword evidence="2" id="KW-0808">Transferase</keyword>
<dbReference type="Gene3D" id="3.40.630.30">
    <property type="match status" value="1"/>
</dbReference>
<dbReference type="InterPro" id="IPR051531">
    <property type="entry name" value="N-acetyltransferase"/>
</dbReference>
<dbReference type="RefSeq" id="WP_105514311.1">
    <property type="nucleotide sequence ID" value="NZ_PVEP01000003.1"/>
</dbReference>
<organism evidence="2 3">
    <name type="scientific">Albidovulum denitrificans</name>
    <dbReference type="NCBI Taxonomy" id="404881"/>
    <lineage>
        <taxon>Bacteria</taxon>
        <taxon>Pseudomonadati</taxon>
        <taxon>Pseudomonadota</taxon>
        <taxon>Alphaproteobacteria</taxon>
        <taxon>Rhodobacterales</taxon>
        <taxon>Paracoccaceae</taxon>
        <taxon>Albidovulum</taxon>
    </lineage>
</organism>
<dbReference type="InterPro" id="IPR000182">
    <property type="entry name" value="GNAT_dom"/>
</dbReference>
<keyword evidence="3" id="KW-1185">Reference proteome</keyword>
<dbReference type="AlphaFoldDB" id="A0A2S8S847"/>
<sequence>MGRAPDLMTDRLRLRMPRLEDFEHRAAFYASPRAAHEDGPVNRAMAWRIWASEVGQWPLLGYGPFSVEDRKTAAYLGEVGIYNPVGFPEPELGWFVTPEAEGKGYAAEAALAVMRWARARFGWDHIINIIAPANTRSIALARRLGGVHSNRPGLDEGDVVILHDLRALA</sequence>
<comment type="caution">
    <text evidence="2">The sequence shown here is derived from an EMBL/GenBank/DDBJ whole genome shotgun (WGS) entry which is preliminary data.</text>
</comment>
<evidence type="ECO:0000313" key="3">
    <source>
        <dbReference type="Proteomes" id="UP000238338"/>
    </source>
</evidence>
<reference evidence="2 3" key="1">
    <citation type="submission" date="2018-02" db="EMBL/GenBank/DDBJ databases">
        <title>Genomic Encyclopedia of Archaeal and Bacterial Type Strains, Phase II (KMG-II): from individual species to whole genera.</title>
        <authorList>
            <person name="Goeker M."/>
        </authorList>
    </citation>
    <scope>NUCLEOTIDE SEQUENCE [LARGE SCALE GENOMIC DNA]</scope>
    <source>
        <strain evidence="2 3">DSM 18921</strain>
    </source>
</reference>
<dbReference type="Proteomes" id="UP000238338">
    <property type="component" value="Unassembled WGS sequence"/>
</dbReference>
<protein>
    <submittedName>
        <fullName evidence="2">RimJ/RimL family protein N-acetyltransferase</fullName>
    </submittedName>
</protein>
<dbReference type="GO" id="GO:0016747">
    <property type="term" value="F:acyltransferase activity, transferring groups other than amino-acyl groups"/>
    <property type="evidence" value="ECO:0007669"/>
    <property type="project" value="InterPro"/>
</dbReference>
<dbReference type="SUPFAM" id="SSF55729">
    <property type="entry name" value="Acyl-CoA N-acyltransferases (Nat)"/>
    <property type="match status" value="1"/>
</dbReference>
<dbReference type="EMBL" id="PVEP01000003">
    <property type="protein sequence ID" value="PQV56966.1"/>
    <property type="molecule type" value="Genomic_DNA"/>
</dbReference>
<dbReference type="Pfam" id="PF13302">
    <property type="entry name" value="Acetyltransf_3"/>
    <property type="match status" value="1"/>
</dbReference>
<dbReference type="PANTHER" id="PTHR43792:SF16">
    <property type="entry name" value="N-ACETYLTRANSFERASE DOMAIN-CONTAINING PROTEIN"/>
    <property type="match status" value="1"/>
</dbReference>